<accession>A0A6A6Q7H9</accession>
<protein>
    <submittedName>
        <fullName evidence="2">Uncharacterized protein</fullName>
    </submittedName>
</protein>
<dbReference type="Proteomes" id="UP000799750">
    <property type="component" value="Unassembled WGS sequence"/>
</dbReference>
<sequence>MLSYHLRSLVVCSFIFLETVLAVIAPGYTTDLKFALNPITRTGPTKDQIQFILYTTVLEYEADTSTFSLEQIAGIAQQAWAELPIVHAQWANSCSGKQKKFITNNIPNMISAIAIGKEIYISSTAKRNEPNVLLENDDQTLTRALAACRAEYFPDASDEVNSNLHRTHGNCGEIMASALYLQRNNKFPWDADLTGTQLRIVAYGSKSNSIQPPCDGVNNDDVKRIGCHEWTDWKNMEVVGQDVVPEKVTVSPTAYHVVPLNAAWKIQTGDELDPINPV</sequence>
<gene>
    <name evidence="2" type="ORF">BU16DRAFT_545542</name>
</gene>
<feature type="chain" id="PRO_5025380913" evidence="1">
    <location>
        <begin position="23"/>
        <end position="278"/>
    </location>
</feature>
<dbReference type="OrthoDB" id="3800432at2759"/>
<keyword evidence="3" id="KW-1185">Reference proteome</keyword>
<evidence type="ECO:0000256" key="1">
    <source>
        <dbReference type="SAM" id="SignalP"/>
    </source>
</evidence>
<dbReference type="AlphaFoldDB" id="A0A6A6Q7H9"/>
<proteinExistence type="predicted"/>
<organism evidence="2 3">
    <name type="scientific">Lophium mytilinum</name>
    <dbReference type="NCBI Taxonomy" id="390894"/>
    <lineage>
        <taxon>Eukaryota</taxon>
        <taxon>Fungi</taxon>
        <taxon>Dikarya</taxon>
        <taxon>Ascomycota</taxon>
        <taxon>Pezizomycotina</taxon>
        <taxon>Dothideomycetes</taxon>
        <taxon>Pleosporomycetidae</taxon>
        <taxon>Mytilinidiales</taxon>
        <taxon>Mytilinidiaceae</taxon>
        <taxon>Lophium</taxon>
    </lineage>
</organism>
<reference evidence="2" key="1">
    <citation type="journal article" date="2020" name="Stud. Mycol.">
        <title>101 Dothideomycetes genomes: a test case for predicting lifestyles and emergence of pathogens.</title>
        <authorList>
            <person name="Haridas S."/>
            <person name="Albert R."/>
            <person name="Binder M."/>
            <person name="Bloem J."/>
            <person name="Labutti K."/>
            <person name="Salamov A."/>
            <person name="Andreopoulos B."/>
            <person name="Baker S."/>
            <person name="Barry K."/>
            <person name="Bills G."/>
            <person name="Bluhm B."/>
            <person name="Cannon C."/>
            <person name="Castanera R."/>
            <person name="Culley D."/>
            <person name="Daum C."/>
            <person name="Ezra D."/>
            <person name="Gonzalez J."/>
            <person name="Henrissat B."/>
            <person name="Kuo A."/>
            <person name="Liang C."/>
            <person name="Lipzen A."/>
            <person name="Lutzoni F."/>
            <person name="Magnuson J."/>
            <person name="Mondo S."/>
            <person name="Nolan M."/>
            <person name="Ohm R."/>
            <person name="Pangilinan J."/>
            <person name="Park H.-J."/>
            <person name="Ramirez L."/>
            <person name="Alfaro M."/>
            <person name="Sun H."/>
            <person name="Tritt A."/>
            <person name="Yoshinaga Y."/>
            <person name="Zwiers L.-H."/>
            <person name="Turgeon B."/>
            <person name="Goodwin S."/>
            <person name="Spatafora J."/>
            <person name="Crous P."/>
            <person name="Grigoriev I."/>
        </authorList>
    </citation>
    <scope>NUCLEOTIDE SEQUENCE</scope>
    <source>
        <strain evidence="2">CBS 269.34</strain>
    </source>
</reference>
<feature type="signal peptide" evidence="1">
    <location>
        <begin position="1"/>
        <end position="22"/>
    </location>
</feature>
<dbReference type="EMBL" id="MU004204">
    <property type="protein sequence ID" value="KAF2488265.1"/>
    <property type="molecule type" value="Genomic_DNA"/>
</dbReference>
<name>A0A6A6Q7H9_9PEZI</name>
<evidence type="ECO:0000313" key="3">
    <source>
        <dbReference type="Proteomes" id="UP000799750"/>
    </source>
</evidence>
<keyword evidence="1" id="KW-0732">Signal</keyword>
<evidence type="ECO:0000313" key="2">
    <source>
        <dbReference type="EMBL" id="KAF2488265.1"/>
    </source>
</evidence>